<evidence type="ECO:0000313" key="4">
    <source>
        <dbReference type="Proteomes" id="UP000267821"/>
    </source>
</evidence>
<organism evidence="3 4">
    <name type="scientific">Terfezia boudieri ATCC MYA-4762</name>
    <dbReference type="NCBI Taxonomy" id="1051890"/>
    <lineage>
        <taxon>Eukaryota</taxon>
        <taxon>Fungi</taxon>
        <taxon>Dikarya</taxon>
        <taxon>Ascomycota</taxon>
        <taxon>Pezizomycotina</taxon>
        <taxon>Pezizomycetes</taxon>
        <taxon>Pezizales</taxon>
        <taxon>Pezizaceae</taxon>
        <taxon>Terfezia</taxon>
    </lineage>
</organism>
<dbReference type="Proteomes" id="UP000267821">
    <property type="component" value="Unassembled WGS sequence"/>
</dbReference>
<name>A0A3N4LJJ4_9PEZI</name>
<dbReference type="InterPro" id="IPR009210">
    <property type="entry name" value="ASCC1"/>
</dbReference>
<dbReference type="InParanoid" id="A0A3N4LJJ4"/>
<dbReference type="OrthoDB" id="5420077at2759"/>
<gene>
    <name evidence="3" type="ORF">L211DRAFT_868888</name>
</gene>
<evidence type="ECO:0000313" key="3">
    <source>
        <dbReference type="EMBL" id="RPB23074.1"/>
    </source>
</evidence>
<dbReference type="PANTHER" id="PTHR13360:SF1">
    <property type="entry name" value="ACTIVATING SIGNAL COINTEGRATOR 1 COMPLEX SUBUNIT 1"/>
    <property type="match status" value="1"/>
</dbReference>
<feature type="domain" description="A-kinase anchor protein 7-like phosphoesterase" evidence="2">
    <location>
        <begin position="199"/>
        <end position="302"/>
    </location>
</feature>
<proteinExistence type="predicted"/>
<dbReference type="GO" id="GO:0005634">
    <property type="term" value="C:nucleus"/>
    <property type="evidence" value="ECO:0007669"/>
    <property type="project" value="TreeGrafter"/>
</dbReference>
<keyword evidence="4" id="KW-1185">Reference proteome</keyword>
<feature type="region of interest" description="Disordered" evidence="1">
    <location>
        <begin position="105"/>
        <end position="126"/>
    </location>
</feature>
<dbReference type="PANTHER" id="PTHR13360">
    <property type="entry name" value="ACTIVATING SIGNAL COINTEGRATOR 1 COMPLEX SUBUNIT 1"/>
    <property type="match status" value="1"/>
</dbReference>
<dbReference type="GO" id="GO:0006307">
    <property type="term" value="P:DNA alkylation repair"/>
    <property type="evidence" value="ECO:0007669"/>
    <property type="project" value="InterPro"/>
</dbReference>
<dbReference type="InterPro" id="IPR019510">
    <property type="entry name" value="AKAP7-like_phosphoesterase"/>
</dbReference>
<dbReference type="Pfam" id="PF10469">
    <property type="entry name" value="AKAP7_NLS"/>
    <property type="match status" value="1"/>
</dbReference>
<dbReference type="Gene3D" id="3.90.1140.10">
    <property type="entry name" value="Cyclic phosphodiesterase"/>
    <property type="match status" value="1"/>
</dbReference>
<reference evidence="3 4" key="1">
    <citation type="journal article" date="2018" name="Nat. Ecol. Evol.">
        <title>Pezizomycetes genomes reveal the molecular basis of ectomycorrhizal truffle lifestyle.</title>
        <authorList>
            <person name="Murat C."/>
            <person name="Payen T."/>
            <person name="Noel B."/>
            <person name="Kuo A."/>
            <person name="Morin E."/>
            <person name="Chen J."/>
            <person name="Kohler A."/>
            <person name="Krizsan K."/>
            <person name="Balestrini R."/>
            <person name="Da Silva C."/>
            <person name="Montanini B."/>
            <person name="Hainaut M."/>
            <person name="Levati E."/>
            <person name="Barry K.W."/>
            <person name="Belfiori B."/>
            <person name="Cichocki N."/>
            <person name="Clum A."/>
            <person name="Dockter R.B."/>
            <person name="Fauchery L."/>
            <person name="Guy J."/>
            <person name="Iotti M."/>
            <person name="Le Tacon F."/>
            <person name="Lindquist E.A."/>
            <person name="Lipzen A."/>
            <person name="Malagnac F."/>
            <person name="Mello A."/>
            <person name="Molinier V."/>
            <person name="Miyauchi S."/>
            <person name="Poulain J."/>
            <person name="Riccioni C."/>
            <person name="Rubini A."/>
            <person name="Sitrit Y."/>
            <person name="Splivallo R."/>
            <person name="Traeger S."/>
            <person name="Wang M."/>
            <person name="Zifcakova L."/>
            <person name="Wipf D."/>
            <person name="Zambonelli A."/>
            <person name="Paolocci F."/>
            <person name="Nowrousian M."/>
            <person name="Ottonello S."/>
            <person name="Baldrian P."/>
            <person name="Spatafora J.W."/>
            <person name="Henrissat B."/>
            <person name="Nagy L.G."/>
            <person name="Aury J.M."/>
            <person name="Wincker P."/>
            <person name="Grigoriev I.V."/>
            <person name="Bonfante P."/>
            <person name="Martin F.M."/>
        </authorList>
    </citation>
    <scope>NUCLEOTIDE SEQUENCE [LARGE SCALE GENOMIC DNA]</scope>
    <source>
        <strain evidence="3 4">ATCC MYA-4762</strain>
    </source>
</reference>
<protein>
    <recommendedName>
        <fullName evidence="2">A-kinase anchor protein 7-like phosphoesterase domain-containing protein</fullName>
    </recommendedName>
</protein>
<dbReference type="GO" id="GO:0006355">
    <property type="term" value="P:regulation of DNA-templated transcription"/>
    <property type="evidence" value="ECO:0007669"/>
    <property type="project" value="TreeGrafter"/>
</dbReference>
<dbReference type="AlphaFoldDB" id="A0A3N4LJJ4"/>
<dbReference type="STRING" id="1051890.A0A3N4LJJ4"/>
<sequence>MPSPHPPPPRLTHFLALTSSSLQDPTTTNFPLTLHRFRDLATSPTYNIPPAAIRPLGTMHLTLGVMALKNAEELARATAALGGAVEASGGRKGGVRVKLSGLKTFEGRGGRRGGRGGRGKRGGHRGAGAAAVYFDGEGEQNTEDWETGSKQQEEISISDYRNCRVLWVEPRDASTPPITTTTTTIGPTCEHGLGMVLSREENTSNLLTLANSLRDHYASLGLLHFSPKDKNQPLTLHMTVLNAVYAQERKRGVGGRGSGGRGGKGNLDGYDVRGLVEEFKDVAWAEEVLFDRLEVMRMGEVQGEEGSARAGESWYESVESVLL</sequence>
<dbReference type="EMBL" id="ML121548">
    <property type="protein sequence ID" value="RPB23074.1"/>
    <property type="molecule type" value="Genomic_DNA"/>
</dbReference>
<accession>A0A3N4LJJ4</accession>
<feature type="compositionally biased region" description="Basic residues" evidence="1">
    <location>
        <begin position="110"/>
        <end position="124"/>
    </location>
</feature>
<evidence type="ECO:0000259" key="2">
    <source>
        <dbReference type="Pfam" id="PF10469"/>
    </source>
</evidence>
<evidence type="ECO:0000256" key="1">
    <source>
        <dbReference type="SAM" id="MobiDB-lite"/>
    </source>
</evidence>